<dbReference type="SMART" id="SM00869">
    <property type="entry name" value="Autotransporter"/>
    <property type="match status" value="1"/>
</dbReference>
<dbReference type="InterPro" id="IPR006315">
    <property type="entry name" value="OM_autotransptr_brl_dom"/>
</dbReference>
<dbReference type="Proteomes" id="UP000306223">
    <property type="component" value="Unassembled WGS sequence"/>
</dbReference>
<keyword evidence="5" id="KW-0378">Hydrolase</keyword>
<evidence type="ECO:0000256" key="3">
    <source>
        <dbReference type="ARBA" id="ARBA00022723"/>
    </source>
</evidence>
<evidence type="ECO:0000256" key="6">
    <source>
        <dbReference type="ARBA" id="ARBA00022833"/>
    </source>
</evidence>
<sequence>MLCNPVRFPRTGHQADREKPMTTLKAALASTALICATPALAQDFGAYGYDTMRSLALDYPGRFTGTPDSGTTFFNAAEYMRGRLSFGGNAVTRQDFIATNRRTGATLGPSQNLVVSMPGADGRFLVVGAHFDTAGTSPDLQGVDDNASGAGVLTELAGHMSGLDTDLGLEFVAFGAEEVGLQGAAHYVQTLGERRDDMAGMINIDSLITGDFMYAHAGTEYLDDPALLSLWSRAQDIARDMGIDLRSNPGRNPDYPINTGCCSDAAVFEGYGIPILWLESTNWDLGDLDGYTQTDNPAIPGGATWHDPVEDNWEFLLAALGPERFEQRMRDYARILTRLLVEETGADLIASSQDAALSAAQIADLATRQQADLAALSLRATRDRLGADGAIGQITPSIAVQGLATPDSSATFGRDGGAALMARVGVAYQAAPGLSLGGQLAYARTGDDLRSGDDLESTAYQLSLDAAYTMNDDWVVGAVSWGKSDLEGTRDFVLRSGLGATIVARDFDWSTNAYTLGARVQAGRDYATATGVTYGPVVGLDYSRTRIGGFSEGSGDRRAVTYAGQAIESLEVQLGGRVGTDLDLAGRPVALSAQGALVHDLAEGAPSRIRVTDASGTDRQVTLDGQDRNFVRLGLSASTALSDQADAWVTLDSRIGHDAGSQATVGAGLGLRF</sequence>
<dbReference type="GO" id="GO:0019867">
    <property type="term" value="C:outer membrane"/>
    <property type="evidence" value="ECO:0007669"/>
    <property type="project" value="InterPro"/>
</dbReference>
<dbReference type="PROSITE" id="PS51208">
    <property type="entry name" value="AUTOTRANSPORTER"/>
    <property type="match status" value="1"/>
</dbReference>
<dbReference type="GO" id="GO:0006508">
    <property type="term" value="P:proteolysis"/>
    <property type="evidence" value="ECO:0007669"/>
    <property type="project" value="UniProtKB-KW"/>
</dbReference>
<dbReference type="InterPro" id="IPR007484">
    <property type="entry name" value="Peptidase_M28"/>
</dbReference>
<dbReference type="SUPFAM" id="SSF103515">
    <property type="entry name" value="Autotransporter"/>
    <property type="match status" value="1"/>
</dbReference>
<dbReference type="GO" id="GO:0008235">
    <property type="term" value="F:metalloexopeptidase activity"/>
    <property type="evidence" value="ECO:0007669"/>
    <property type="project" value="InterPro"/>
</dbReference>
<gene>
    <name evidence="9" type="ORF">FA740_07105</name>
</gene>
<reference evidence="9 10" key="1">
    <citation type="submission" date="2019-04" db="EMBL/GenBank/DDBJ databases">
        <authorList>
            <person name="Li J."/>
        </authorList>
    </citation>
    <scope>NUCLEOTIDE SEQUENCE [LARGE SCALE GENOMIC DNA]</scope>
    <source>
        <strain evidence="9 10">CCTCC AB2016182</strain>
    </source>
</reference>
<evidence type="ECO:0000259" key="8">
    <source>
        <dbReference type="PROSITE" id="PS51208"/>
    </source>
</evidence>
<name>A0A4U0RAB6_9RHOB</name>
<dbReference type="SUPFAM" id="SSF53187">
    <property type="entry name" value="Zn-dependent exopeptidases"/>
    <property type="match status" value="1"/>
</dbReference>
<dbReference type="PANTHER" id="PTHR12147">
    <property type="entry name" value="METALLOPEPTIDASE M28 FAMILY MEMBER"/>
    <property type="match status" value="1"/>
</dbReference>
<dbReference type="GO" id="GO:0046872">
    <property type="term" value="F:metal ion binding"/>
    <property type="evidence" value="ECO:0007669"/>
    <property type="project" value="UniProtKB-KW"/>
</dbReference>
<dbReference type="Pfam" id="PF03797">
    <property type="entry name" value="Autotransporter"/>
    <property type="match status" value="1"/>
</dbReference>
<dbReference type="Pfam" id="PF04389">
    <property type="entry name" value="Peptidase_M28"/>
    <property type="match status" value="1"/>
</dbReference>
<evidence type="ECO:0000256" key="2">
    <source>
        <dbReference type="ARBA" id="ARBA00022670"/>
    </source>
</evidence>
<evidence type="ECO:0000256" key="1">
    <source>
        <dbReference type="ARBA" id="ARBA00022438"/>
    </source>
</evidence>
<feature type="chain" id="PRO_5020546936" evidence="7">
    <location>
        <begin position="42"/>
        <end position="673"/>
    </location>
</feature>
<dbReference type="GO" id="GO:0004177">
    <property type="term" value="F:aminopeptidase activity"/>
    <property type="evidence" value="ECO:0007669"/>
    <property type="project" value="UniProtKB-KW"/>
</dbReference>
<keyword evidence="1" id="KW-0031">Aminopeptidase</keyword>
<dbReference type="NCBIfam" id="TIGR01414">
    <property type="entry name" value="autotrans_barl"/>
    <property type="match status" value="1"/>
</dbReference>
<evidence type="ECO:0000256" key="4">
    <source>
        <dbReference type="ARBA" id="ARBA00022729"/>
    </source>
</evidence>
<keyword evidence="4 7" id="KW-0732">Signal</keyword>
<proteinExistence type="predicted"/>
<dbReference type="OrthoDB" id="1521787at2"/>
<evidence type="ECO:0000313" key="10">
    <source>
        <dbReference type="Proteomes" id="UP000306223"/>
    </source>
</evidence>
<organism evidence="9 10">
    <name type="scientific">Paracoccus hibiscisoli</name>
    <dbReference type="NCBI Taxonomy" id="2023261"/>
    <lineage>
        <taxon>Bacteria</taxon>
        <taxon>Pseudomonadati</taxon>
        <taxon>Pseudomonadota</taxon>
        <taxon>Alphaproteobacteria</taxon>
        <taxon>Rhodobacterales</taxon>
        <taxon>Paracoccaceae</taxon>
        <taxon>Paracoccus</taxon>
    </lineage>
</organism>
<comment type="caution">
    <text evidence="9">The sequence shown here is derived from an EMBL/GenBank/DDBJ whole genome shotgun (WGS) entry which is preliminary data.</text>
</comment>
<dbReference type="PANTHER" id="PTHR12147:SF56">
    <property type="entry name" value="AMINOPEPTIDASE YDR415C-RELATED"/>
    <property type="match status" value="1"/>
</dbReference>
<dbReference type="Gene3D" id="3.40.630.10">
    <property type="entry name" value="Zn peptidases"/>
    <property type="match status" value="1"/>
</dbReference>
<evidence type="ECO:0000256" key="7">
    <source>
        <dbReference type="SAM" id="SignalP"/>
    </source>
</evidence>
<dbReference type="InterPro" id="IPR045175">
    <property type="entry name" value="M28_fam"/>
</dbReference>
<keyword evidence="6" id="KW-0862">Zinc</keyword>
<accession>A0A4U0RAB6</accession>
<feature type="signal peptide" evidence="7">
    <location>
        <begin position="1"/>
        <end position="41"/>
    </location>
</feature>
<keyword evidence="2" id="KW-0645">Protease</keyword>
<evidence type="ECO:0000256" key="5">
    <source>
        <dbReference type="ARBA" id="ARBA00022801"/>
    </source>
</evidence>
<keyword evidence="10" id="KW-1185">Reference proteome</keyword>
<feature type="domain" description="Autotransporter" evidence="8">
    <location>
        <begin position="369"/>
        <end position="673"/>
    </location>
</feature>
<evidence type="ECO:0000313" key="9">
    <source>
        <dbReference type="EMBL" id="TJZ85104.1"/>
    </source>
</evidence>
<dbReference type="InterPro" id="IPR005546">
    <property type="entry name" value="Autotransporte_beta"/>
</dbReference>
<dbReference type="Gene3D" id="2.40.128.130">
    <property type="entry name" value="Autotransporter beta-domain"/>
    <property type="match status" value="1"/>
</dbReference>
<dbReference type="InterPro" id="IPR036709">
    <property type="entry name" value="Autotransporte_beta_dom_sf"/>
</dbReference>
<dbReference type="EMBL" id="SUNH01000009">
    <property type="protein sequence ID" value="TJZ85104.1"/>
    <property type="molecule type" value="Genomic_DNA"/>
</dbReference>
<keyword evidence="3" id="KW-0479">Metal-binding</keyword>
<protein>
    <submittedName>
        <fullName evidence="9">M28 family peptidase</fullName>
    </submittedName>
</protein>
<dbReference type="AlphaFoldDB" id="A0A4U0RAB6"/>